<evidence type="ECO:0000313" key="4">
    <source>
        <dbReference type="EMBL" id="CAA7389391.1"/>
    </source>
</evidence>
<protein>
    <submittedName>
        <fullName evidence="4">Uncharacterized protein</fullName>
    </submittedName>
</protein>
<evidence type="ECO:0000256" key="3">
    <source>
        <dbReference type="SAM" id="MobiDB-lite"/>
    </source>
</evidence>
<dbReference type="PANTHER" id="PTHR47880:SF1">
    <property type="entry name" value="OS05G0353300 PROTEIN"/>
    <property type="match status" value="1"/>
</dbReference>
<dbReference type="InterPro" id="IPR011990">
    <property type="entry name" value="TPR-like_helical_dom_sf"/>
</dbReference>
<name>A0A7I8JZE1_SPIIN</name>
<feature type="repeat" description="PPR" evidence="2">
    <location>
        <begin position="401"/>
        <end position="435"/>
    </location>
</feature>
<dbReference type="Gene3D" id="1.25.40.10">
    <property type="entry name" value="Tetratricopeptide repeat domain"/>
    <property type="match status" value="2"/>
</dbReference>
<gene>
    <name evidence="4" type="ORF">SI8410_01001439</name>
</gene>
<keyword evidence="5" id="KW-1185">Reference proteome</keyword>
<dbReference type="InterPro" id="IPR002885">
    <property type="entry name" value="PPR_rpt"/>
</dbReference>
<dbReference type="EMBL" id="LR746264">
    <property type="protein sequence ID" value="CAA7389391.1"/>
    <property type="molecule type" value="Genomic_DNA"/>
</dbReference>
<feature type="region of interest" description="Disordered" evidence="3">
    <location>
        <begin position="1"/>
        <end position="24"/>
    </location>
</feature>
<accession>A0A7I8JZE1</accession>
<evidence type="ECO:0000313" key="5">
    <source>
        <dbReference type="Proteomes" id="UP000663760"/>
    </source>
</evidence>
<dbReference type="AlphaFoldDB" id="A0A7I8JZE1"/>
<dbReference type="PROSITE" id="PS51375">
    <property type="entry name" value="PPR"/>
    <property type="match status" value="1"/>
</dbReference>
<reference evidence="4" key="1">
    <citation type="submission" date="2020-02" db="EMBL/GenBank/DDBJ databases">
        <authorList>
            <person name="Scholz U."/>
            <person name="Mascher M."/>
            <person name="Fiebig A."/>
        </authorList>
    </citation>
    <scope>NUCLEOTIDE SEQUENCE</scope>
</reference>
<keyword evidence="1" id="KW-0677">Repeat</keyword>
<dbReference type="Proteomes" id="UP000663760">
    <property type="component" value="Chromosome 1"/>
</dbReference>
<sequence>MALPSPAGSSFIRFSSSSSSRSRGGFSCAAPFVHRVRSLRFPVRLTDVPRLKAPRAVRLDRVLTSDTTDDLGDGFFEAVEELERMVRDPSDVLGDLVERLSARELQLVLLYFSQEGKDTYCALEVFDWLRKENRVDAETMELMVSIACGWIDRLVGEDHAVEDLVGLLNEIDCVGLEPGFSMVEKVISSYWDRGKEEEAVLFVKNVLRRGGIGNHVTGDELEDQRGLVGYLAWKMMADGRCMSAVKLVTECRECGLKPEAYSYVVALTALVKEQKEFSRSLRRLRGSIKTGAVAELDEEAQSLIEQYQEDLMSDAIRLSSWAIQEGGSTVAGAVHERLLAMYTCAGCGLQAEQQLWEMKLSGRQPDSELYNIVLAICASQNEEGAVGRLLASMEVAAAGPRKKTLLWLLRGYLKGGYYAKAAETLVEMLDSGMRPGYLDSAAVLQGLRTTLQEDSGVDRYLNLCKRLSDMDLIGPCLVYLRIGKYKLWVMKMV</sequence>
<proteinExistence type="predicted"/>
<evidence type="ECO:0000256" key="1">
    <source>
        <dbReference type="ARBA" id="ARBA00022737"/>
    </source>
</evidence>
<dbReference type="OrthoDB" id="2019753at2759"/>
<dbReference type="PANTHER" id="PTHR47880">
    <property type="entry name" value="OS05G0353300 PROTEIN"/>
    <property type="match status" value="1"/>
</dbReference>
<evidence type="ECO:0000256" key="2">
    <source>
        <dbReference type="PROSITE-ProRule" id="PRU00708"/>
    </source>
</evidence>
<organism evidence="4 5">
    <name type="scientific">Spirodela intermedia</name>
    <name type="common">Intermediate duckweed</name>
    <dbReference type="NCBI Taxonomy" id="51605"/>
    <lineage>
        <taxon>Eukaryota</taxon>
        <taxon>Viridiplantae</taxon>
        <taxon>Streptophyta</taxon>
        <taxon>Embryophyta</taxon>
        <taxon>Tracheophyta</taxon>
        <taxon>Spermatophyta</taxon>
        <taxon>Magnoliopsida</taxon>
        <taxon>Liliopsida</taxon>
        <taxon>Araceae</taxon>
        <taxon>Lemnoideae</taxon>
        <taxon>Spirodela</taxon>
    </lineage>
</organism>
<feature type="compositionally biased region" description="Low complexity" evidence="3">
    <location>
        <begin position="8"/>
        <end position="24"/>
    </location>
</feature>